<accession>A0AB34J036</accession>
<dbReference type="GO" id="GO:0005737">
    <property type="term" value="C:cytoplasm"/>
    <property type="evidence" value="ECO:0007669"/>
    <property type="project" value="TreeGrafter"/>
</dbReference>
<evidence type="ECO:0000259" key="1">
    <source>
        <dbReference type="PROSITE" id="PS51352"/>
    </source>
</evidence>
<gene>
    <name evidence="2" type="ORF">AB1Y20_004768</name>
</gene>
<dbReference type="Pfam" id="PF14561">
    <property type="entry name" value="TPR_20"/>
    <property type="match status" value="1"/>
</dbReference>
<dbReference type="AlphaFoldDB" id="A0AB34J036"/>
<reference evidence="2 3" key="1">
    <citation type="journal article" date="2024" name="Science">
        <title>Giant polyketide synthase enzymes in the biosynthesis of giant marine polyether toxins.</title>
        <authorList>
            <person name="Fallon T.R."/>
            <person name="Shende V.V."/>
            <person name="Wierzbicki I.H."/>
            <person name="Pendleton A.L."/>
            <person name="Watervoot N.F."/>
            <person name="Auber R.P."/>
            <person name="Gonzalez D.J."/>
            <person name="Wisecaver J.H."/>
            <person name="Moore B.S."/>
        </authorList>
    </citation>
    <scope>NUCLEOTIDE SEQUENCE [LARGE SCALE GENOMIC DNA]</scope>
    <source>
        <strain evidence="2 3">12B1</strain>
    </source>
</reference>
<dbReference type="GO" id="GO:0015035">
    <property type="term" value="F:protein-disulfide reductase activity"/>
    <property type="evidence" value="ECO:0007669"/>
    <property type="project" value="TreeGrafter"/>
</dbReference>
<sequence length="349" mass="36880">MAVVLRRVAGLAPLVRALPARSGARGWHLPLSTAAGTKGPNTGMIVDVRSAADFDALVMAASAKPPPVGGPVLLDLHADWCQPCKQLTPKLEALVHAARGAVRLAKLDVDELPELAQALQVKSLPTVLLVHKGKLVDQFQGVPADAQLQQFVQKAIALAGGGAQGLKALEGAAELLAAGDVAEASAAYKELLQLPELAASALAGLALCSLKQGQLAAAHELVAELHKAYPADLNKPDVRKAISAVRLAADAPADGEGRSVEDLRAELERNPKDHATRFELANVLLRQEDHDAAVSELLHIIKWDKAFTVEGAEGSKSVRDFTLQIFEALGSDHDVTKKGRRRLANILLM</sequence>
<dbReference type="GO" id="GO:0006950">
    <property type="term" value="P:response to stress"/>
    <property type="evidence" value="ECO:0007669"/>
    <property type="project" value="UniProtKB-ARBA"/>
</dbReference>
<dbReference type="Gene3D" id="3.40.30.10">
    <property type="entry name" value="Glutaredoxin"/>
    <property type="match status" value="1"/>
</dbReference>
<dbReference type="Pfam" id="PF13432">
    <property type="entry name" value="TPR_16"/>
    <property type="match status" value="1"/>
</dbReference>
<dbReference type="InterPro" id="IPR036249">
    <property type="entry name" value="Thioredoxin-like_sf"/>
</dbReference>
<dbReference type="PANTHER" id="PTHR45663:SF11">
    <property type="entry name" value="GEO12009P1"/>
    <property type="match status" value="1"/>
</dbReference>
<dbReference type="SUPFAM" id="SSF48452">
    <property type="entry name" value="TPR-like"/>
    <property type="match status" value="1"/>
</dbReference>
<dbReference type="Pfam" id="PF00085">
    <property type="entry name" value="Thioredoxin"/>
    <property type="match status" value="1"/>
</dbReference>
<dbReference type="PANTHER" id="PTHR45663">
    <property type="entry name" value="GEO12009P1"/>
    <property type="match status" value="1"/>
</dbReference>
<dbReference type="Proteomes" id="UP001515480">
    <property type="component" value="Unassembled WGS sequence"/>
</dbReference>
<comment type="caution">
    <text evidence="2">The sequence shown here is derived from an EMBL/GenBank/DDBJ whole genome shotgun (WGS) entry which is preliminary data.</text>
</comment>
<evidence type="ECO:0000313" key="2">
    <source>
        <dbReference type="EMBL" id="KAL1508673.1"/>
    </source>
</evidence>
<dbReference type="PROSITE" id="PS51352">
    <property type="entry name" value="THIOREDOXIN_2"/>
    <property type="match status" value="1"/>
</dbReference>
<proteinExistence type="predicted"/>
<organism evidence="2 3">
    <name type="scientific">Prymnesium parvum</name>
    <name type="common">Toxic golden alga</name>
    <dbReference type="NCBI Taxonomy" id="97485"/>
    <lineage>
        <taxon>Eukaryota</taxon>
        <taxon>Haptista</taxon>
        <taxon>Haptophyta</taxon>
        <taxon>Prymnesiophyceae</taxon>
        <taxon>Prymnesiales</taxon>
        <taxon>Prymnesiaceae</taxon>
        <taxon>Prymnesium</taxon>
    </lineage>
</organism>
<dbReference type="CDD" id="cd02947">
    <property type="entry name" value="TRX_family"/>
    <property type="match status" value="1"/>
</dbReference>
<name>A0AB34J036_PRYPA</name>
<evidence type="ECO:0000313" key="3">
    <source>
        <dbReference type="Proteomes" id="UP001515480"/>
    </source>
</evidence>
<protein>
    <recommendedName>
        <fullName evidence="1">Thioredoxin domain-containing protein</fullName>
    </recommendedName>
</protein>
<dbReference type="InterPro" id="IPR013766">
    <property type="entry name" value="Thioredoxin_domain"/>
</dbReference>
<dbReference type="InterPro" id="IPR011990">
    <property type="entry name" value="TPR-like_helical_dom_sf"/>
</dbReference>
<dbReference type="SUPFAM" id="SSF52833">
    <property type="entry name" value="Thioredoxin-like"/>
    <property type="match status" value="1"/>
</dbReference>
<keyword evidence="3" id="KW-1185">Reference proteome</keyword>
<feature type="domain" description="Thioredoxin" evidence="1">
    <location>
        <begin position="23"/>
        <end position="157"/>
    </location>
</feature>
<dbReference type="Gene3D" id="1.25.40.10">
    <property type="entry name" value="Tetratricopeptide repeat domain"/>
    <property type="match status" value="1"/>
</dbReference>
<dbReference type="EMBL" id="JBGBPQ010000016">
    <property type="protein sequence ID" value="KAL1508673.1"/>
    <property type="molecule type" value="Genomic_DNA"/>
</dbReference>